<name>A0A6N8F3Y2_9GAMM</name>
<feature type="domain" description="Bacterial repeat" evidence="3">
    <location>
        <begin position="110"/>
        <end position="179"/>
    </location>
</feature>
<evidence type="ECO:0000259" key="2">
    <source>
        <dbReference type="Pfam" id="PF07603"/>
    </source>
</evidence>
<keyword evidence="5" id="KW-1185">Reference proteome</keyword>
<reference evidence="4 5" key="1">
    <citation type="submission" date="2019-11" db="EMBL/GenBank/DDBJ databases">
        <title>P. haliotis isolates from Z. marina roots.</title>
        <authorList>
            <person name="Cohen M."/>
            <person name="Jospin G."/>
            <person name="Eisen J.A."/>
            <person name="Coil D.A."/>
        </authorList>
    </citation>
    <scope>NUCLEOTIDE SEQUENCE [LARGE SCALE GENOMIC DNA]</scope>
    <source>
        <strain evidence="4 5">UCD-MCMsp1aY</strain>
    </source>
</reference>
<dbReference type="RefSeq" id="WP_155693883.1">
    <property type="nucleotide sequence ID" value="NZ_WOCD01000001.1"/>
</dbReference>
<proteinExistence type="predicted"/>
<dbReference type="Gene3D" id="2.60.40.10">
    <property type="entry name" value="Immunoglobulins"/>
    <property type="match status" value="1"/>
</dbReference>
<dbReference type="SUPFAM" id="SSF55486">
    <property type="entry name" value="Metalloproteases ('zincins'), catalytic domain"/>
    <property type="match status" value="1"/>
</dbReference>
<feature type="domain" description="Lcl C-terminal" evidence="2">
    <location>
        <begin position="647"/>
        <end position="748"/>
    </location>
</feature>
<feature type="region of interest" description="Disordered" evidence="1">
    <location>
        <begin position="18"/>
        <end position="60"/>
    </location>
</feature>
<feature type="domain" description="Bacterial repeat" evidence="3">
    <location>
        <begin position="36"/>
        <end position="104"/>
    </location>
</feature>
<comment type="caution">
    <text evidence="4">The sequence shown here is derived from an EMBL/GenBank/DDBJ whole genome shotgun (WGS) entry which is preliminary data.</text>
</comment>
<dbReference type="Proteomes" id="UP000439994">
    <property type="component" value="Unassembled WGS sequence"/>
</dbReference>
<dbReference type="AlphaFoldDB" id="A0A6N8F3Y2"/>
<dbReference type="PROSITE" id="PS51257">
    <property type="entry name" value="PROKAR_LIPOPROTEIN"/>
    <property type="match status" value="1"/>
</dbReference>
<dbReference type="InterPro" id="IPR044060">
    <property type="entry name" value="Bacterial_rp_domain"/>
</dbReference>
<feature type="compositionally biased region" description="Polar residues" evidence="1">
    <location>
        <begin position="27"/>
        <end position="60"/>
    </location>
</feature>
<feature type="region of interest" description="Disordered" evidence="1">
    <location>
        <begin position="115"/>
        <end position="134"/>
    </location>
</feature>
<protein>
    <submittedName>
        <fullName evidence="4">DUF1566 domain-containing protein</fullName>
    </submittedName>
</protein>
<gene>
    <name evidence="4" type="ORF">GNP35_01515</name>
</gene>
<dbReference type="EMBL" id="WOCD01000001">
    <property type="protein sequence ID" value="MUH71285.1"/>
    <property type="molecule type" value="Genomic_DNA"/>
</dbReference>
<organism evidence="4 5">
    <name type="scientific">Psychrosphaera haliotis</name>
    <dbReference type="NCBI Taxonomy" id="555083"/>
    <lineage>
        <taxon>Bacteria</taxon>
        <taxon>Pseudomonadati</taxon>
        <taxon>Pseudomonadota</taxon>
        <taxon>Gammaproteobacteria</taxon>
        <taxon>Alteromonadales</taxon>
        <taxon>Pseudoalteromonadaceae</taxon>
        <taxon>Psychrosphaera</taxon>
    </lineage>
</organism>
<dbReference type="InterPro" id="IPR011460">
    <property type="entry name" value="Lcl_C"/>
</dbReference>
<evidence type="ECO:0000256" key="1">
    <source>
        <dbReference type="SAM" id="MobiDB-lite"/>
    </source>
</evidence>
<evidence type="ECO:0000313" key="5">
    <source>
        <dbReference type="Proteomes" id="UP000439994"/>
    </source>
</evidence>
<dbReference type="Pfam" id="PF07603">
    <property type="entry name" value="Lcl_C"/>
    <property type="match status" value="1"/>
</dbReference>
<sequence length="750" mass="82558">MKTFFYALLCIGIAGCGGGGGSDEKPSQSSSTVPTYTLSTSADDGGSISPSSKTVNSGESTTFNITSDDGYAISTVEGCNGSLAGNTYTTGAISSNCTITATFSVSTPTYTIATSADDGGSISPSSQTVNSGESTTFNVTPNDGYAIGSVEGCDGSLTDNIYTTGPVSSNCTVTATFSMVNNSDSLGAQKTLFALVGFSDQKKKVTEEELKKLVLDNTDSLNKFILENSSGKAWVDAEFTNWIDLEKASTFYFNNNDRKNDEFHADAVTAISKVKDLSLFDRLVLIGTRAEQGNPGCYAYQQKITLGNDNEYEGYFAVLGGGGNTEDDIGCISPGRIAHEYGHTFGFGHTFETTCPLDYLPISLLDRHYENSCVNNGYWEMYDTMSYDINYPLYSSIWRNSVNWLDEAQVLTITESGVYKLEQSSADSNGVKLFKIPLGKGLEEKELFYYIEYRKKLGLFDIKEFESTGDEYEVLVRHTDFKFGKFNKDNIGYSYSSSEINALDVGTDFVDQHRDISFSVVSMYDNQEASTVDIKIQVPRVQITPSYVLSFNDKDQLKKTFTIKNISNSTFKVSSITMGGRTAEGLTVASEDCIDVDIAANGECNVEVERVSQMAVLAFAEVQINNGEIKQIVELTGTNIAETEPYDPNKELEWQNLDNDYGKDLNWKASVSYCQNLSFNGSNDWRLPTLDELRAEFQLSNEPLYDVSIDLWSISEDLDDILSAYFIRGNSEWYKNDKSQSYNALCVRDK</sequence>
<dbReference type="OrthoDB" id="6277674at2"/>
<accession>A0A6N8F3Y2</accession>
<evidence type="ECO:0000259" key="3">
    <source>
        <dbReference type="Pfam" id="PF18998"/>
    </source>
</evidence>
<evidence type="ECO:0000313" key="4">
    <source>
        <dbReference type="EMBL" id="MUH71285.1"/>
    </source>
</evidence>
<feature type="compositionally biased region" description="Polar residues" evidence="1">
    <location>
        <begin position="122"/>
        <end position="134"/>
    </location>
</feature>
<dbReference type="Pfam" id="PF18998">
    <property type="entry name" value="Flg_new_2"/>
    <property type="match status" value="2"/>
</dbReference>
<dbReference type="InterPro" id="IPR013783">
    <property type="entry name" value="Ig-like_fold"/>
</dbReference>